<dbReference type="Gene3D" id="2.130.10.10">
    <property type="entry name" value="YVTN repeat-like/Quinoprotein amine dehydrogenase"/>
    <property type="match status" value="2"/>
</dbReference>
<accession>A0A177TC75</accession>
<feature type="region of interest" description="Disordered" evidence="3">
    <location>
        <begin position="125"/>
        <end position="147"/>
    </location>
</feature>
<feature type="compositionally biased region" description="Low complexity" evidence="3">
    <location>
        <begin position="430"/>
        <end position="449"/>
    </location>
</feature>
<dbReference type="InterPro" id="IPR001680">
    <property type="entry name" value="WD40_rpt"/>
</dbReference>
<feature type="compositionally biased region" description="Low complexity" evidence="3">
    <location>
        <begin position="46"/>
        <end position="61"/>
    </location>
</feature>
<dbReference type="PANTHER" id="PTHR14107:SF16">
    <property type="entry name" value="AT02583P"/>
    <property type="match status" value="1"/>
</dbReference>
<organism evidence="4 5">
    <name type="scientific">Tilletia indica</name>
    <dbReference type="NCBI Taxonomy" id="43049"/>
    <lineage>
        <taxon>Eukaryota</taxon>
        <taxon>Fungi</taxon>
        <taxon>Dikarya</taxon>
        <taxon>Basidiomycota</taxon>
        <taxon>Ustilaginomycotina</taxon>
        <taxon>Exobasidiomycetes</taxon>
        <taxon>Tilletiales</taxon>
        <taxon>Tilletiaceae</taxon>
        <taxon>Tilletia</taxon>
    </lineage>
</organism>
<dbReference type="AlphaFoldDB" id="A0A177TC75"/>
<keyword evidence="5" id="KW-1185">Reference proteome</keyword>
<dbReference type="GO" id="GO:0032153">
    <property type="term" value="C:cell division site"/>
    <property type="evidence" value="ECO:0007669"/>
    <property type="project" value="TreeGrafter"/>
</dbReference>
<protein>
    <submittedName>
        <fullName evidence="4">Uncharacterized protein</fullName>
    </submittedName>
</protein>
<dbReference type="InterPro" id="IPR015943">
    <property type="entry name" value="WD40/YVTN_repeat-like_dom_sf"/>
</dbReference>
<dbReference type="Proteomes" id="UP000077521">
    <property type="component" value="Unassembled WGS sequence"/>
</dbReference>
<proteinExistence type="predicted"/>
<dbReference type="InterPro" id="IPR036322">
    <property type="entry name" value="WD40_repeat_dom_sf"/>
</dbReference>
<dbReference type="GO" id="GO:0051286">
    <property type="term" value="C:cell tip"/>
    <property type="evidence" value="ECO:0007669"/>
    <property type="project" value="TreeGrafter"/>
</dbReference>
<feature type="compositionally biased region" description="Polar residues" evidence="3">
    <location>
        <begin position="342"/>
        <end position="354"/>
    </location>
</feature>
<comment type="caution">
    <text evidence="4">The sequence shown here is derived from an EMBL/GenBank/DDBJ whole genome shotgun (WGS) entry which is preliminary data.</text>
</comment>
<evidence type="ECO:0000256" key="3">
    <source>
        <dbReference type="SAM" id="MobiDB-lite"/>
    </source>
</evidence>
<dbReference type="SUPFAM" id="SSF50978">
    <property type="entry name" value="WD40 repeat-like"/>
    <property type="match status" value="1"/>
</dbReference>
<dbReference type="InterPro" id="IPR051362">
    <property type="entry name" value="WD_repeat_creC_regulators"/>
</dbReference>
<name>A0A177TC75_9BASI</name>
<dbReference type="GO" id="GO:0005634">
    <property type="term" value="C:nucleus"/>
    <property type="evidence" value="ECO:0007669"/>
    <property type="project" value="TreeGrafter"/>
</dbReference>
<dbReference type="PANTHER" id="PTHR14107">
    <property type="entry name" value="WD REPEAT PROTEIN"/>
    <property type="match status" value="1"/>
</dbReference>
<evidence type="ECO:0000313" key="5">
    <source>
        <dbReference type="Proteomes" id="UP000077521"/>
    </source>
</evidence>
<feature type="region of interest" description="Disordered" evidence="3">
    <location>
        <begin position="397"/>
        <end position="464"/>
    </location>
</feature>
<feature type="region of interest" description="Disordered" evidence="3">
    <location>
        <begin position="313"/>
        <end position="354"/>
    </location>
</feature>
<gene>
    <name evidence="4" type="ORF">A4X13_0g4104</name>
</gene>
<feature type="compositionally biased region" description="Polar residues" evidence="3">
    <location>
        <begin position="412"/>
        <end position="428"/>
    </location>
</feature>
<dbReference type="EMBL" id="LWDF02000258">
    <property type="protein sequence ID" value="KAE8251210.1"/>
    <property type="molecule type" value="Genomic_DNA"/>
</dbReference>
<reference evidence="4" key="2">
    <citation type="journal article" date="2019" name="IMA Fungus">
        <title>Genome sequencing and comparison of five Tilletia species to identify candidate genes for the detection of regulated species infecting wheat.</title>
        <authorList>
            <person name="Nguyen H.D.T."/>
            <person name="Sultana T."/>
            <person name="Kesanakurti P."/>
            <person name="Hambleton S."/>
        </authorList>
    </citation>
    <scope>NUCLEOTIDE SEQUENCE</scope>
    <source>
        <strain evidence="4">DAOMC 236416</strain>
    </source>
</reference>
<feature type="region of interest" description="Disordered" evidence="3">
    <location>
        <begin position="37"/>
        <end position="63"/>
    </location>
</feature>
<feature type="region of interest" description="Disordered" evidence="3">
    <location>
        <begin position="904"/>
        <end position="931"/>
    </location>
</feature>
<reference evidence="4" key="1">
    <citation type="submission" date="2016-04" db="EMBL/GenBank/DDBJ databases">
        <authorList>
            <person name="Nguyen H.D."/>
            <person name="Samba Siva P."/>
            <person name="Cullis J."/>
            <person name="Levesque C.A."/>
            <person name="Hambleton S."/>
        </authorList>
    </citation>
    <scope>NUCLEOTIDE SEQUENCE</scope>
    <source>
        <strain evidence="4">DAOMC 236416</strain>
    </source>
</reference>
<dbReference type="Pfam" id="PF00400">
    <property type="entry name" value="WD40"/>
    <property type="match status" value="2"/>
</dbReference>
<evidence type="ECO:0000256" key="2">
    <source>
        <dbReference type="ARBA" id="ARBA00022737"/>
    </source>
</evidence>
<keyword evidence="2" id="KW-0677">Repeat</keyword>
<feature type="region of interest" description="Disordered" evidence="3">
    <location>
        <begin position="477"/>
        <end position="516"/>
    </location>
</feature>
<evidence type="ECO:0000256" key="1">
    <source>
        <dbReference type="ARBA" id="ARBA00022574"/>
    </source>
</evidence>
<evidence type="ECO:0000313" key="4">
    <source>
        <dbReference type="EMBL" id="KAE8251210.1"/>
    </source>
</evidence>
<dbReference type="PROSITE" id="PS50082">
    <property type="entry name" value="WD_REPEATS_2"/>
    <property type="match status" value="1"/>
</dbReference>
<dbReference type="GO" id="GO:0045013">
    <property type="term" value="P:carbon catabolite repression of transcription"/>
    <property type="evidence" value="ECO:0007669"/>
    <property type="project" value="TreeGrafter"/>
</dbReference>
<sequence length="931" mass="97003">MSTFGAAIAGAGGAGANAGNLAANIGFGASMSGANGAGGGGGGVGPSSAMAGPSAASPAAPQLEAPEGPWLFASSLPPPQPLLLSNNISISTAAPLPYNLQPRLSSMSNAEELPLFNHELADGHGASNQAQERAKKLPRPRQNVRSTSSTFINRVQGHADLTKLLAARTEADVYSFLNVGRTFVWLADTCGRVKEPMMRITFTSAPTCHDVNAYTRSNDRLDIIVGFASTGDLLWLDPLSSKYTRINKGGVVSTSGVTQVRWLPSAVGSDLLFMATHADGTVIVYDATRDDPQQGQFVPGVWTSKGSVMPNSAGLAQAGIKGTKSVKDRKFRRKDKDKARPSTASSSVGVFNSSTLGGAQPMTAQLSAASNAMSGSDVQTSVGADEDAQEVLDNASVSTGDGQAFGSHRRSQNVSTNSTATVQATPPVNGSPYPAGGAANSGSSSSLGSAKGGEPERRRRGSASSFLDRPLVLWGNGSSHLQSRGRADTSASAASQPGGLGESAIIEGQSSSESQRWDPTKCMIVTRPGFGTFTSPRGNDSVGAPTLLPALFEALDGHSKGGTADEDTGGWASLSVPGKNKDVPWMKCNPVSHWRVSRKRITDFAFSPDLLHVALTCEDGNLRIVDLGSERLLDTFEGYFGGLTCVRWSPDGRFLLTGGQDDLVTVWAPREGRIIARCQGHSSFVTDISFDPWRWRPEERSYRFASVGEDCKLIFWDFSSAALKRPKGHGHSGGGGGGTASHSHSHLHSGATAGTASFKRSMVGSTFSLLDRHHMLAGGRSATGPGGTRASINADRHFSGYPMHVDVEPVVHTALARSEVAMLQPVVVQQVSGPAIVAAAPAQVASPSGTMPTSYASTANSNGGIQAAAGSASATQDILVVVKFEPTEVLVVRKSGQIDSYTRPQLQSGSGLPVSSSKHIFSTSGTRYSTY</sequence>
<dbReference type="SMART" id="SM00320">
    <property type="entry name" value="WD40"/>
    <property type="match status" value="4"/>
</dbReference>
<keyword evidence="1" id="KW-0853">WD repeat</keyword>
<feature type="region of interest" description="Disordered" evidence="3">
    <location>
        <begin position="726"/>
        <end position="751"/>
    </location>
</feature>
<dbReference type="PROSITE" id="PS50294">
    <property type="entry name" value="WD_REPEATS_REGION"/>
    <property type="match status" value="1"/>
</dbReference>